<dbReference type="PRINTS" id="PR00119">
    <property type="entry name" value="CATATPASE"/>
</dbReference>
<feature type="domain" description="HMA" evidence="17">
    <location>
        <begin position="286"/>
        <end position="351"/>
    </location>
</feature>
<dbReference type="NCBIfam" id="TIGR01525">
    <property type="entry name" value="ATPase-IB_hvy"/>
    <property type="match status" value="1"/>
</dbReference>
<dbReference type="InterPro" id="IPR017969">
    <property type="entry name" value="Heavy-metal-associated_CS"/>
</dbReference>
<keyword evidence="19" id="KW-1185">Reference proteome</keyword>
<keyword evidence="3" id="KW-0813">Transport</keyword>
<dbReference type="InterPro" id="IPR036412">
    <property type="entry name" value="HAD-like_sf"/>
</dbReference>
<evidence type="ECO:0000313" key="19">
    <source>
        <dbReference type="Proteomes" id="UP001497453"/>
    </source>
</evidence>
<dbReference type="InterPro" id="IPR023298">
    <property type="entry name" value="ATPase_P-typ_TM_dom_sf"/>
</dbReference>
<keyword evidence="8 15" id="KW-0067">ATP-binding</keyword>
<dbReference type="InterPro" id="IPR006121">
    <property type="entry name" value="HMA_dom"/>
</dbReference>
<dbReference type="PROSITE" id="PS50846">
    <property type="entry name" value="HMA_2"/>
    <property type="match status" value="4"/>
</dbReference>
<feature type="transmembrane region" description="Helical" evidence="15">
    <location>
        <begin position="472"/>
        <end position="496"/>
    </location>
</feature>
<dbReference type="NCBIfam" id="TIGR01494">
    <property type="entry name" value="ATPase_P-type"/>
    <property type="match status" value="2"/>
</dbReference>
<feature type="transmembrane region" description="Helical" evidence="15">
    <location>
        <begin position="603"/>
        <end position="622"/>
    </location>
</feature>
<dbReference type="InterPro" id="IPR044492">
    <property type="entry name" value="P_typ_ATPase_HD_dom"/>
</dbReference>
<proteinExistence type="inferred from homology"/>
<feature type="domain" description="HMA" evidence="17">
    <location>
        <begin position="196"/>
        <end position="261"/>
    </location>
</feature>
<feature type="transmembrane region" description="Helical" evidence="15">
    <location>
        <begin position="1205"/>
        <end position="1225"/>
    </location>
</feature>
<keyword evidence="9" id="KW-0460">Magnesium</keyword>
<dbReference type="SUPFAM" id="SSF81665">
    <property type="entry name" value="Calcium ATPase, transmembrane domain M"/>
    <property type="match status" value="1"/>
</dbReference>
<name>A0ABP1CZ98_9APHY</name>
<evidence type="ECO:0000256" key="8">
    <source>
        <dbReference type="ARBA" id="ARBA00022840"/>
    </source>
</evidence>
<dbReference type="InterPro" id="IPR027256">
    <property type="entry name" value="P-typ_ATPase_IB"/>
</dbReference>
<evidence type="ECO:0000256" key="2">
    <source>
        <dbReference type="ARBA" id="ARBA00006024"/>
    </source>
</evidence>
<dbReference type="Gene3D" id="2.70.150.10">
    <property type="entry name" value="Calcium-transporting ATPase, cytoplasmic transduction domain A"/>
    <property type="match status" value="1"/>
</dbReference>
<keyword evidence="11 15" id="KW-1133">Transmembrane helix</keyword>
<evidence type="ECO:0000256" key="10">
    <source>
        <dbReference type="ARBA" id="ARBA00022967"/>
    </source>
</evidence>
<dbReference type="SUPFAM" id="SSF81660">
    <property type="entry name" value="Metal cation-transporting ATPase, ATP-binding domain N"/>
    <property type="match status" value="1"/>
</dbReference>
<dbReference type="SUPFAM" id="SSF56784">
    <property type="entry name" value="HAD-like"/>
    <property type="match status" value="1"/>
</dbReference>
<comment type="similarity">
    <text evidence="2 15">Belongs to the cation transport ATPase (P-type) (TC 3.A.3) family. Type IB subfamily.</text>
</comment>
<dbReference type="Pfam" id="PF00702">
    <property type="entry name" value="Hydrolase"/>
    <property type="match status" value="1"/>
</dbReference>
<dbReference type="InterPro" id="IPR023214">
    <property type="entry name" value="HAD_sf"/>
</dbReference>
<dbReference type="Gene3D" id="3.40.1110.10">
    <property type="entry name" value="Calcium-transporting ATPase, cytoplasmic domain N"/>
    <property type="match status" value="1"/>
</dbReference>
<dbReference type="PANTHER" id="PTHR43520:SF32">
    <property type="entry name" value="COPPER RESISTANCE P-TYPE ATPASE (EUROFUNG)"/>
    <property type="match status" value="1"/>
</dbReference>
<keyword evidence="10" id="KW-1278">Translocase</keyword>
<feature type="domain" description="HMA" evidence="17">
    <location>
        <begin position="33"/>
        <end position="99"/>
    </location>
</feature>
<dbReference type="Gene3D" id="3.30.70.100">
    <property type="match status" value="3"/>
</dbReference>
<evidence type="ECO:0000256" key="15">
    <source>
        <dbReference type="RuleBase" id="RU362081"/>
    </source>
</evidence>
<feature type="transmembrane region" description="Helical" evidence="15">
    <location>
        <begin position="1237"/>
        <end position="1259"/>
    </location>
</feature>
<evidence type="ECO:0000256" key="5">
    <source>
        <dbReference type="ARBA" id="ARBA00022723"/>
    </source>
</evidence>
<dbReference type="InterPro" id="IPR023299">
    <property type="entry name" value="ATPase_P-typ_cyto_dom_N"/>
</dbReference>
<organism evidence="18 19">
    <name type="scientific">Somion occarium</name>
    <dbReference type="NCBI Taxonomy" id="3059160"/>
    <lineage>
        <taxon>Eukaryota</taxon>
        <taxon>Fungi</taxon>
        <taxon>Dikarya</taxon>
        <taxon>Basidiomycota</taxon>
        <taxon>Agaricomycotina</taxon>
        <taxon>Agaricomycetes</taxon>
        <taxon>Polyporales</taxon>
        <taxon>Cerrenaceae</taxon>
        <taxon>Somion</taxon>
    </lineage>
</organism>
<gene>
    <name evidence="18" type="ORF">GFSPODELE1_LOCUS3379</name>
</gene>
<dbReference type="PANTHER" id="PTHR43520">
    <property type="entry name" value="ATP7, ISOFORM B"/>
    <property type="match status" value="1"/>
</dbReference>
<keyword evidence="6" id="KW-0677">Repeat</keyword>
<evidence type="ECO:0000256" key="16">
    <source>
        <dbReference type="SAM" id="MobiDB-lite"/>
    </source>
</evidence>
<dbReference type="NCBIfam" id="TIGR00003">
    <property type="entry name" value="copper ion binding protein"/>
    <property type="match status" value="1"/>
</dbReference>
<keyword evidence="12" id="KW-0186">Copper</keyword>
<feature type="region of interest" description="Disordered" evidence="16">
    <location>
        <begin position="141"/>
        <end position="183"/>
    </location>
</feature>
<dbReference type="PROSITE" id="PS01047">
    <property type="entry name" value="HMA_1"/>
    <property type="match status" value="2"/>
</dbReference>
<dbReference type="Gene3D" id="3.40.50.1000">
    <property type="entry name" value="HAD superfamily/HAD-like"/>
    <property type="match status" value="1"/>
</dbReference>
<feature type="transmembrane region" description="Helical" evidence="15">
    <location>
        <begin position="521"/>
        <end position="538"/>
    </location>
</feature>
<evidence type="ECO:0000256" key="3">
    <source>
        <dbReference type="ARBA" id="ARBA00022448"/>
    </source>
</evidence>
<evidence type="ECO:0000313" key="18">
    <source>
        <dbReference type="EMBL" id="CAL1700986.1"/>
    </source>
</evidence>
<accession>A0ABP1CZ98</accession>
<dbReference type="Pfam" id="PF00122">
    <property type="entry name" value="E1-E2_ATPase"/>
    <property type="match status" value="1"/>
</dbReference>
<dbReference type="Proteomes" id="UP001497453">
    <property type="component" value="Chromosome 2"/>
</dbReference>
<feature type="transmembrane region" description="Helical" evidence="15">
    <location>
        <begin position="797"/>
        <end position="820"/>
    </location>
</feature>
<dbReference type="InterPro" id="IPR036163">
    <property type="entry name" value="HMA_dom_sf"/>
</dbReference>
<evidence type="ECO:0000259" key="17">
    <source>
        <dbReference type="PROSITE" id="PS50846"/>
    </source>
</evidence>
<evidence type="ECO:0000256" key="11">
    <source>
        <dbReference type="ARBA" id="ARBA00022989"/>
    </source>
</evidence>
<feature type="domain" description="HMA" evidence="17">
    <location>
        <begin position="373"/>
        <end position="444"/>
    </location>
</feature>
<dbReference type="SUPFAM" id="SSF81653">
    <property type="entry name" value="Calcium ATPase, transduction domain A"/>
    <property type="match status" value="1"/>
</dbReference>
<dbReference type="Pfam" id="PF00403">
    <property type="entry name" value="HMA"/>
    <property type="match status" value="3"/>
</dbReference>
<evidence type="ECO:0000256" key="6">
    <source>
        <dbReference type="ARBA" id="ARBA00022737"/>
    </source>
</evidence>
<dbReference type="InterPro" id="IPR006122">
    <property type="entry name" value="HMA_Cu_ion-bd"/>
</dbReference>
<reference evidence="19" key="1">
    <citation type="submission" date="2024-04" db="EMBL/GenBank/DDBJ databases">
        <authorList>
            <person name="Shaw F."/>
            <person name="Minotto A."/>
        </authorList>
    </citation>
    <scope>NUCLEOTIDE SEQUENCE [LARGE SCALE GENOMIC DNA]</scope>
</reference>
<dbReference type="InterPro" id="IPR018303">
    <property type="entry name" value="ATPase_P-typ_P_site"/>
</dbReference>
<dbReference type="EMBL" id="OZ037945">
    <property type="protein sequence ID" value="CAL1700986.1"/>
    <property type="molecule type" value="Genomic_DNA"/>
</dbReference>
<keyword evidence="4 15" id="KW-0812">Transmembrane</keyword>
<protein>
    <recommendedName>
        <fullName evidence="17">HMA domain-containing protein</fullName>
    </recommendedName>
</protein>
<dbReference type="CDD" id="cd00371">
    <property type="entry name" value="HMA"/>
    <property type="match status" value="3"/>
</dbReference>
<dbReference type="InterPro" id="IPR001757">
    <property type="entry name" value="P_typ_ATPase"/>
</dbReference>
<feature type="compositionally biased region" description="Basic and acidic residues" evidence="16">
    <location>
        <begin position="141"/>
        <end position="156"/>
    </location>
</feature>
<dbReference type="PROSITE" id="PS00154">
    <property type="entry name" value="ATPASE_E1_E2"/>
    <property type="match status" value="1"/>
</dbReference>
<dbReference type="SFLD" id="SFLDS00003">
    <property type="entry name" value="Haloacid_Dehalogenase"/>
    <property type="match status" value="1"/>
</dbReference>
<dbReference type="InterPro" id="IPR059000">
    <property type="entry name" value="ATPase_P-type_domA"/>
</dbReference>
<feature type="transmembrane region" description="Helical" evidence="15">
    <location>
        <begin position="840"/>
        <end position="868"/>
    </location>
</feature>
<keyword evidence="7 15" id="KW-0547">Nucleotide-binding</keyword>
<comment type="subcellular location">
    <subcellularLocation>
        <location evidence="1">Endomembrane system</location>
        <topology evidence="1">Multi-pass membrane protein</topology>
    </subcellularLocation>
    <subcellularLocation>
        <location evidence="15">Membrane</location>
    </subcellularLocation>
</comment>
<keyword evidence="5 15" id="KW-0479">Metal-binding</keyword>
<evidence type="ECO:0000256" key="13">
    <source>
        <dbReference type="ARBA" id="ARBA00023065"/>
    </source>
</evidence>
<dbReference type="InterPro" id="IPR008250">
    <property type="entry name" value="ATPase_P-typ_transduc_dom_A_sf"/>
</dbReference>
<keyword evidence="13" id="KW-0406">Ion transport</keyword>
<evidence type="ECO:0000256" key="4">
    <source>
        <dbReference type="ARBA" id="ARBA00022692"/>
    </source>
</evidence>
<feature type="transmembrane region" description="Helical" evidence="15">
    <location>
        <begin position="569"/>
        <end position="591"/>
    </location>
</feature>
<evidence type="ECO:0000256" key="12">
    <source>
        <dbReference type="ARBA" id="ARBA00023008"/>
    </source>
</evidence>
<keyword evidence="14 15" id="KW-0472">Membrane</keyword>
<evidence type="ECO:0000256" key="7">
    <source>
        <dbReference type="ARBA" id="ARBA00022741"/>
    </source>
</evidence>
<evidence type="ECO:0000256" key="9">
    <source>
        <dbReference type="ARBA" id="ARBA00022842"/>
    </source>
</evidence>
<evidence type="ECO:0000256" key="14">
    <source>
        <dbReference type="ARBA" id="ARBA00023136"/>
    </source>
</evidence>
<dbReference type="SFLD" id="SFLDG00002">
    <property type="entry name" value="C1.7:_P-type_atpase_like"/>
    <property type="match status" value="1"/>
</dbReference>
<evidence type="ECO:0000256" key="1">
    <source>
        <dbReference type="ARBA" id="ARBA00004127"/>
    </source>
</evidence>
<dbReference type="SFLD" id="SFLDF00027">
    <property type="entry name" value="p-type_atpase"/>
    <property type="match status" value="1"/>
</dbReference>
<dbReference type="CDD" id="cd02094">
    <property type="entry name" value="P-type_ATPase_Cu-like"/>
    <property type="match status" value="1"/>
</dbReference>
<dbReference type="SUPFAM" id="SSF55008">
    <property type="entry name" value="HMA, heavy metal-associated domain"/>
    <property type="match status" value="3"/>
</dbReference>
<sequence length="1272" mass="136115">MANSLYARRPSARSLPALRMASLHKMPSSSGETVTTIFLSNLHCSSCVQTIQDALNSLDPSPTNIEVSIVTQTVTVRHLLALSADHIKAALDAAGFDIVVTPLDESDDHAFTNSLSRLTPLLLPKRRKHIEQCALCQSEHSDQDHTIPPLDRRDKLGSTGTTSGDLHKQALDTSTPVPADLGKVRPVSQSVPATRYNVSLSIGGMTCASCSNTITDILNKLPGVSGAVINLIGHSATVKIDSEDRVKPVVEAIEDAGYQAEVVSVEPVNSPPVHHVTPRIAPSGPFHLTMFVGGMTCASCSNTITSLAFEVPGVSEVAVDLIGKAATATIASKDLADKLVGAIEDAGYEAEVIEIRPIDSSDKSTVAEHAGPRTVSVRIAGMTCAHCPPKVMSALEQFMDRVSIEKAITSHTDPILKLTYTPDPPHFTIRTVIDAISSTTSPSSAPFSASIYHPPSLETRARHMQAKEQRALLFRLAFSVIAAIPTFVIAIVYMSLVPKSNATRMWFMEPMWAGNASRSEWALLFLSTPVMFYSAGLFHRRSLKEIWALWSRRSTPLWKRFVKFGSMNLLVSSGVSVAYFSSIALLILAATQSTSLHKEGDTTTYFDSVVFLTMFLLAGRFLEAYSKGRTADAITALGKLRPSYAFLYTPAASEDNPAESLSSTPSPHLKAVDIDLEKGNDLQGIRQSKSGVHVQSVPVDLLEVGDIVRVQHGASPPADGTLVAGVGAAFDESSLTGESRLVGKNIGDKVYVGTINKGSVVDVRVDAIGGETMLDHVVKVVREGQTRRAPIERVADVITGYFVPVVTLLAILTWVIWLALGESGALPPDYLDIEVGGWAVWSLEFAIAVFVVACPCGIGLAAPTALLVGSGLAARFGILVRGGGEAFQEAAQLDLVVFDKTGTLTEGGEPRVTDIEFIVSETPDEEHQDQKVISREALLGVAAELESASSHPLAFAIRQYCEEHSAAGQVGSAFHETPGRGIKAYFDALRCWAIIGNEAWMERHGAVIDGKLNDTLSAWKSEGKSVVLLAVREHASCEDDDAMTGFAIRIVFAVSDALRPEAREVVAKLQEEGISTWMISGDNEVTAKAVARIVGIPETNVIAGVLPHEKAEKVRWLQMVGMKKELPRLHRLMGRRRLNGRCIVAMVGDGINDAPALTAADVGIAIGSGSDVALSSASFILMSSNLASLLTLIDLSSTVFNRVKFNFLWATIYNLIALPIAAGVVYPAGHARLSPVWASLAMALSSVSVVCSSLLLRLYKEPSVSARPGSGQ</sequence>